<feature type="non-terminal residue" evidence="1">
    <location>
        <position position="1"/>
    </location>
</feature>
<name>A0A4Y2X922_ARAVE</name>
<accession>A0A4Y2X922</accession>
<reference evidence="1 2" key="1">
    <citation type="journal article" date="2019" name="Sci. Rep.">
        <title>Orb-weaving spider Araneus ventricosus genome elucidates the spidroin gene catalogue.</title>
        <authorList>
            <person name="Kono N."/>
            <person name="Nakamura H."/>
            <person name="Ohtoshi R."/>
            <person name="Moran D.A.P."/>
            <person name="Shinohara A."/>
            <person name="Yoshida Y."/>
            <person name="Fujiwara M."/>
            <person name="Mori M."/>
            <person name="Tomita M."/>
            <person name="Arakawa K."/>
        </authorList>
    </citation>
    <scope>NUCLEOTIDE SEQUENCE [LARGE SCALE GENOMIC DNA]</scope>
</reference>
<sequence length="112" mass="12381">FSDLSHGPRCPSGKVWTAGPEGSRFENRFHSRPVVYVGLFHAKSVVEDQTSSRWCGAEVWSGSAGSGVVLVICPRSKLRGSSQNIGFASKRGINIAFKLTDLLHKTICWYRR</sequence>
<dbReference type="EMBL" id="BGPR01071171">
    <property type="protein sequence ID" value="GBO44442.1"/>
    <property type="molecule type" value="Genomic_DNA"/>
</dbReference>
<comment type="caution">
    <text evidence="1">The sequence shown here is derived from an EMBL/GenBank/DDBJ whole genome shotgun (WGS) entry which is preliminary data.</text>
</comment>
<organism evidence="1 2">
    <name type="scientific">Araneus ventricosus</name>
    <name type="common">Orbweaver spider</name>
    <name type="synonym">Epeira ventricosa</name>
    <dbReference type="NCBI Taxonomy" id="182803"/>
    <lineage>
        <taxon>Eukaryota</taxon>
        <taxon>Metazoa</taxon>
        <taxon>Ecdysozoa</taxon>
        <taxon>Arthropoda</taxon>
        <taxon>Chelicerata</taxon>
        <taxon>Arachnida</taxon>
        <taxon>Araneae</taxon>
        <taxon>Araneomorphae</taxon>
        <taxon>Entelegynae</taxon>
        <taxon>Araneoidea</taxon>
        <taxon>Araneidae</taxon>
        <taxon>Araneus</taxon>
    </lineage>
</organism>
<dbReference type="Proteomes" id="UP000499080">
    <property type="component" value="Unassembled WGS sequence"/>
</dbReference>
<protein>
    <submittedName>
        <fullName evidence="1">Uncharacterized protein</fullName>
    </submittedName>
</protein>
<proteinExistence type="predicted"/>
<evidence type="ECO:0000313" key="1">
    <source>
        <dbReference type="EMBL" id="GBO44442.1"/>
    </source>
</evidence>
<dbReference type="AlphaFoldDB" id="A0A4Y2X922"/>
<keyword evidence="2" id="KW-1185">Reference proteome</keyword>
<gene>
    <name evidence="1" type="ORF">AVEN_179256_1</name>
</gene>
<evidence type="ECO:0000313" key="2">
    <source>
        <dbReference type="Proteomes" id="UP000499080"/>
    </source>
</evidence>